<evidence type="ECO:0000256" key="2">
    <source>
        <dbReference type="ARBA" id="ARBA00022448"/>
    </source>
</evidence>
<feature type="chain" id="PRO_5011711021" evidence="3">
    <location>
        <begin position="22"/>
        <end position="379"/>
    </location>
</feature>
<gene>
    <name evidence="6" type="ORF">SAMN05444277_10256</name>
</gene>
<dbReference type="Proteomes" id="UP000199031">
    <property type="component" value="Unassembled WGS sequence"/>
</dbReference>
<dbReference type="PROSITE" id="PS51257">
    <property type="entry name" value="PROKAR_LIPOPROTEIN"/>
    <property type="match status" value="1"/>
</dbReference>
<dbReference type="PANTHER" id="PTHR30097">
    <property type="entry name" value="CATION EFFLUX SYSTEM PROTEIN CUSB"/>
    <property type="match status" value="1"/>
</dbReference>
<dbReference type="NCBIfam" id="TIGR01730">
    <property type="entry name" value="RND_mfp"/>
    <property type="match status" value="1"/>
</dbReference>
<evidence type="ECO:0000313" key="7">
    <source>
        <dbReference type="Proteomes" id="UP000199031"/>
    </source>
</evidence>
<dbReference type="GO" id="GO:0015679">
    <property type="term" value="P:plasma membrane copper ion transport"/>
    <property type="evidence" value="ECO:0007669"/>
    <property type="project" value="TreeGrafter"/>
</dbReference>
<dbReference type="Pfam" id="PF25954">
    <property type="entry name" value="Beta-barrel_RND_2"/>
    <property type="match status" value="1"/>
</dbReference>
<evidence type="ECO:0000256" key="1">
    <source>
        <dbReference type="ARBA" id="ARBA00009477"/>
    </source>
</evidence>
<sequence length="379" mass="42174">MKAAVIIILISIFFIACNSSAKQQSQTEAVLPDSTGNTVVLTDAQMQAAQLQADTLQQQQLSFIIKVNGSIDVPPQNIVSVSVPLGGYLKSTRLLPGMHVSKGEAIAVMEDLQYIQMQQEYLNTKSQLVFDEADYNRQKELNKSKAASDKSFQQAQLKYNSSKTSLNALAQKLKLINIHPEQLNADNISKTINVYSPINGFVSKVDVNIGKYVNPPDVLFELVNPDDIHLNLKVFEKDVNKLKIGQHLTAYTNNDTGRRYDCEIILISKDISSDRTVEVHCHFKNFDKNLLPGMYMNADIEENNVKVYAVPEEAVVNFEAKDYLFVETGKNKFEMAPAIIGISEKGFVEVKNAGVFKGKQIVTKGAYTLLMKLKNTGDD</sequence>
<organism evidence="6 7">
    <name type="scientific">Parafilimonas terrae</name>
    <dbReference type="NCBI Taxonomy" id="1465490"/>
    <lineage>
        <taxon>Bacteria</taxon>
        <taxon>Pseudomonadati</taxon>
        <taxon>Bacteroidota</taxon>
        <taxon>Chitinophagia</taxon>
        <taxon>Chitinophagales</taxon>
        <taxon>Chitinophagaceae</taxon>
        <taxon>Parafilimonas</taxon>
    </lineage>
</organism>
<dbReference type="STRING" id="1465490.SAMN05444277_10256"/>
<keyword evidence="7" id="KW-1185">Reference proteome</keyword>
<evidence type="ECO:0000313" key="6">
    <source>
        <dbReference type="EMBL" id="SFP80860.1"/>
    </source>
</evidence>
<dbReference type="GO" id="GO:0030313">
    <property type="term" value="C:cell envelope"/>
    <property type="evidence" value="ECO:0007669"/>
    <property type="project" value="TreeGrafter"/>
</dbReference>
<evidence type="ECO:0000259" key="5">
    <source>
        <dbReference type="Pfam" id="PF25975"/>
    </source>
</evidence>
<dbReference type="GO" id="GO:0016020">
    <property type="term" value="C:membrane"/>
    <property type="evidence" value="ECO:0007669"/>
    <property type="project" value="InterPro"/>
</dbReference>
<dbReference type="InterPro" id="IPR051909">
    <property type="entry name" value="MFP_Cation_Efflux"/>
</dbReference>
<dbReference type="Pfam" id="PF25975">
    <property type="entry name" value="CzcB_C"/>
    <property type="match status" value="1"/>
</dbReference>
<feature type="domain" description="CusB-like beta-barrel" evidence="4">
    <location>
        <begin position="230"/>
        <end position="302"/>
    </location>
</feature>
<dbReference type="RefSeq" id="WP_090655465.1">
    <property type="nucleotide sequence ID" value="NZ_FOXQ01000002.1"/>
</dbReference>
<dbReference type="AlphaFoldDB" id="A0A1I5TCW8"/>
<feature type="signal peptide" evidence="3">
    <location>
        <begin position="1"/>
        <end position="21"/>
    </location>
</feature>
<reference evidence="6 7" key="1">
    <citation type="submission" date="2016-10" db="EMBL/GenBank/DDBJ databases">
        <authorList>
            <person name="de Groot N.N."/>
        </authorList>
    </citation>
    <scope>NUCLEOTIDE SEQUENCE [LARGE SCALE GENOMIC DNA]</scope>
    <source>
        <strain evidence="6 7">DSM 28286</strain>
    </source>
</reference>
<dbReference type="Gene3D" id="1.10.287.470">
    <property type="entry name" value="Helix hairpin bin"/>
    <property type="match status" value="1"/>
</dbReference>
<name>A0A1I5TCW8_9BACT</name>
<dbReference type="InterPro" id="IPR058649">
    <property type="entry name" value="CzcB_C"/>
</dbReference>
<dbReference type="GO" id="GO:0022857">
    <property type="term" value="F:transmembrane transporter activity"/>
    <property type="evidence" value="ECO:0007669"/>
    <property type="project" value="InterPro"/>
</dbReference>
<feature type="domain" description="CzcB-like C-terminal circularly permuted SH3-like" evidence="5">
    <location>
        <begin position="309"/>
        <end position="369"/>
    </location>
</feature>
<dbReference type="PANTHER" id="PTHR30097:SF4">
    <property type="entry name" value="SLR6042 PROTEIN"/>
    <property type="match status" value="1"/>
</dbReference>
<dbReference type="SUPFAM" id="SSF111369">
    <property type="entry name" value="HlyD-like secretion proteins"/>
    <property type="match status" value="1"/>
</dbReference>
<dbReference type="OrthoDB" id="9814657at2"/>
<dbReference type="Gene3D" id="2.40.420.20">
    <property type="match status" value="1"/>
</dbReference>
<evidence type="ECO:0000256" key="3">
    <source>
        <dbReference type="SAM" id="SignalP"/>
    </source>
</evidence>
<dbReference type="InterPro" id="IPR058792">
    <property type="entry name" value="Beta-barrel_RND_2"/>
</dbReference>
<keyword evidence="2" id="KW-0813">Transport</keyword>
<proteinExistence type="inferred from homology"/>
<keyword evidence="3" id="KW-0732">Signal</keyword>
<protein>
    <submittedName>
        <fullName evidence="6">Membrane fusion protein, cobalt-zinc-cadmium efflux system</fullName>
    </submittedName>
</protein>
<evidence type="ECO:0000259" key="4">
    <source>
        <dbReference type="Pfam" id="PF25954"/>
    </source>
</evidence>
<dbReference type="EMBL" id="FOXQ01000002">
    <property type="protein sequence ID" value="SFP80860.1"/>
    <property type="molecule type" value="Genomic_DNA"/>
</dbReference>
<comment type="similarity">
    <text evidence="1">Belongs to the membrane fusion protein (MFP) (TC 8.A.1) family.</text>
</comment>
<dbReference type="InterPro" id="IPR006143">
    <property type="entry name" value="RND_pump_MFP"/>
</dbReference>
<dbReference type="GO" id="GO:0060003">
    <property type="term" value="P:copper ion export"/>
    <property type="evidence" value="ECO:0007669"/>
    <property type="project" value="TreeGrafter"/>
</dbReference>
<accession>A0A1I5TCW8</accession>
<dbReference type="Gene3D" id="2.40.30.170">
    <property type="match status" value="1"/>
</dbReference>